<feature type="transmembrane region" description="Helical" evidence="1">
    <location>
        <begin position="90"/>
        <end position="109"/>
    </location>
</feature>
<dbReference type="PANTHER" id="PTHR37461">
    <property type="entry name" value="ANTI-SIGMA-K FACTOR RSKA"/>
    <property type="match status" value="1"/>
</dbReference>
<dbReference type="GO" id="GO:0005886">
    <property type="term" value="C:plasma membrane"/>
    <property type="evidence" value="ECO:0007669"/>
    <property type="project" value="InterPro"/>
</dbReference>
<evidence type="ECO:0000256" key="1">
    <source>
        <dbReference type="SAM" id="Phobius"/>
    </source>
</evidence>
<dbReference type="InterPro" id="IPR051474">
    <property type="entry name" value="Anti-sigma-K/W_factor"/>
</dbReference>
<reference evidence="4" key="1">
    <citation type="submission" date="2016-10" db="EMBL/GenBank/DDBJ databases">
        <authorList>
            <person name="Varghese N."/>
            <person name="Submissions S."/>
        </authorList>
    </citation>
    <scope>NUCLEOTIDE SEQUENCE [LARGE SCALE GENOMIC DNA]</scope>
    <source>
        <strain evidence="4">JS21-1</strain>
    </source>
</reference>
<evidence type="ECO:0000313" key="3">
    <source>
        <dbReference type="EMBL" id="SEK66711.1"/>
    </source>
</evidence>
<evidence type="ECO:0000313" key="4">
    <source>
        <dbReference type="Proteomes" id="UP000199214"/>
    </source>
</evidence>
<dbReference type="PANTHER" id="PTHR37461:SF1">
    <property type="entry name" value="ANTI-SIGMA-K FACTOR RSKA"/>
    <property type="match status" value="1"/>
</dbReference>
<accession>A0A1H7IW46</accession>
<dbReference type="GO" id="GO:0016989">
    <property type="term" value="F:sigma factor antagonist activity"/>
    <property type="evidence" value="ECO:0007669"/>
    <property type="project" value="TreeGrafter"/>
</dbReference>
<evidence type="ECO:0000259" key="2">
    <source>
        <dbReference type="Pfam" id="PF10099"/>
    </source>
</evidence>
<proteinExistence type="predicted"/>
<dbReference type="STRING" id="1855283.SAMN05216382_0886"/>
<dbReference type="OrthoDB" id="9816387at2"/>
<dbReference type="RefSeq" id="WP_093003553.1">
    <property type="nucleotide sequence ID" value="NZ_FNZZ01000001.1"/>
</dbReference>
<keyword evidence="1" id="KW-1133">Transmembrane helix</keyword>
<name>A0A1H7IW46_9SPHN</name>
<feature type="domain" description="Anti-sigma K factor RskA C-terminal" evidence="2">
    <location>
        <begin position="99"/>
        <end position="228"/>
    </location>
</feature>
<keyword evidence="4" id="KW-1185">Reference proteome</keyword>
<dbReference type="Pfam" id="PF10099">
    <property type="entry name" value="RskA_C"/>
    <property type="match status" value="1"/>
</dbReference>
<protein>
    <submittedName>
        <fullName evidence="3">Anti-sigma-K factor RskA</fullName>
    </submittedName>
</protein>
<keyword evidence="1" id="KW-0812">Transmembrane</keyword>
<dbReference type="EMBL" id="FNZZ01000001">
    <property type="protein sequence ID" value="SEK66711.1"/>
    <property type="molecule type" value="Genomic_DNA"/>
</dbReference>
<dbReference type="AlphaFoldDB" id="A0A1H7IW46"/>
<keyword evidence="1" id="KW-0472">Membrane</keyword>
<dbReference type="Proteomes" id="UP000199214">
    <property type="component" value="Unassembled WGS sequence"/>
</dbReference>
<gene>
    <name evidence="3" type="ORF">SAMN05216382_0886</name>
</gene>
<dbReference type="InterPro" id="IPR018764">
    <property type="entry name" value="RskA_C"/>
</dbReference>
<organism evidence="3 4">
    <name type="scientific">Sphingomonas palmae</name>
    <dbReference type="NCBI Taxonomy" id="1855283"/>
    <lineage>
        <taxon>Bacteria</taxon>
        <taxon>Pseudomonadati</taxon>
        <taxon>Pseudomonadota</taxon>
        <taxon>Alphaproteobacteria</taxon>
        <taxon>Sphingomonadales</taxon>
        <taxon>Sphingomonadaceae</taxon>
        <taxon>Sphingomonas</taxon>
    </lineage>
</organism>
<dbReference type="GO" id="GO:0006417">
    <property type="term" value="P:regulation of translation"/>
    <property type="evidence" value="ECO:0007669"/>
    <property type="project" value="TreeGrafter"/>
</dbReference>
<sequence>MTDDDRVTAAEVAIGLLTGDEAADARARAAVDPSFAREIDWWQQRLAPLFAQVGDVEPPSYLRERIDARLDVPTIGAHGGRAGAGAKWRLLGLGGALGALAASIVALMIPATPPIPTSPAPQVATATRPLVASLLPTTGSTKQPVTVLLERDAARLRLSASIAVPDGRSAQLWRIPAGGAPVPLGVLSRASQAYVRLQQSNLPAAGDQLAVSIEPVGGSPTGQPTGPVIFAGVVTTV</sequence>